<name>A0A1H3THT9_9ACTN</name>
<gene>
    <name evidence="1" type="ORF">SAMN05421684_5658</name>
</gene>
<dbReference type="Proteomes" id="UP000199632">
    <property type="component" value="Unassembled WGS sequence"/>
</dbReference>
<reference evidence="2" key="1">
    <citation type="submission" date="2016-10" db="EMBL/GenBank/DDBJ databases">
        <authorList>
            <person name="Varghese N."/>
            <person name="Submissions S."/>
        </authorList>
    </citation>
    <scope>NUCLEOTIDE SEQUENCE [LARGE SCALE GENOMIC DNA]</scope>
    <source>
        <strain evidence="2">DSM 44718</strain>
    </source>
</reference>
<sequence>MADLMTARRSGRFVRLLAIAVALMTAVVLGVAPIPAYAVSLPCYDTGTFPSERCTVGYQAYPYGQTTGLRSSMQGWPDLGITGTQQAGTDEIRIHLKVWDLNTDGYRARVWIDVFRGCWCTDAVNHVPTTQGAEGGSQGATRVFDSGSSSGNFREWYYTNPDGSVETYLVRLRLGRFQLSTGRYEWGEEQLYRMRVYRL</sequence>
<organism evidence="1 2">
    <name type="scientific">Asanoa ishikariensis</name>
    <dbReference type="NCBI Taxonomy" id="137265"/>
    <lineage>
        <taxon>Bacteria</taxon>
        <taxon>Bacillati</taxon>
        <taxon>Actinomycetota</taxon>
        <taxon>Actinomycetes</taxon>
        <taxon>Micromonosporales</taxon>
        <taxon>Micromonosporaceae</taxon>
        <taxon>Asanoa</taxon>
    </lineage>
</organism>
<protein>
    <submittedName>
        <fullName evidence="1">Uncharacterized protein</fullName>
    </submittedName>
</protein>
<evidence type="ECO:0000313" key="1">
    <source>
        <dbReference type="EMBL" id="SDZ48899.1"/>
    </source>
</evidence>
<keyword evidence="2" id="KW-1185">Reference proteome</keyword>
<proteinExistence type="predicted"/>
<dbReference type="AlphaFoldDB" id="A0A1H3THT9"/>
<dbReference type="EMBL" id="FNQB01000003">
    <property type="protein sequence ID" value="SDZ48899.1"/>
    <property type="molecule type" value="Genomic_DNA"/>
</dbReference>
<evidence type="ECO:0000313" key="2">
    <source>
        <dbReference type="Proteomes" id="UP000199632"/>
    </source>
</evidence>
<accession>A0A1H3THT9</accession>
<dbReference type="STRING" id="137265.SAMN05421684_5658"/>